<dbReference type="Proteomes" id="UP000391834">
    <property type="component" value="Unassembled WGS sequence"/>
</dbReference>
<feature type="transmembrane region" description="Helical" evidence="1">
    <location>
        <begin position="12"/>
        <end position="30"/>
    </location>
</feature>
<dbReference type="RefSeq" id="WP_025864042.1">
    <property type="nucleotide sequence ID" value="NZ_BLAX01000001.1"/>
</dbReference>
<evidence type="ECO:0000313" key="2">
    <source>
        <dbReference type="EMBL" id="GET34173.1"/>
    </source>
</evidence>
<evidence type="ECO:0000256" key="1">
    <source>
        <dbReference type="SAM" id="Phobius"/>
    </source>
</evidence>
<dbReference type="AlphaFoldDB" id="A0A5M4B2Z0"/>
<dbReference type="OrthoDB" id="9903215at2"/>
<comment type="caution">
    <text evidence="2">The sequence shown here is derived from an EMBL/GenBank/DDBJ whole genome shotgun (WGS) entry which is preliminary data.</text>
</comment>
<organism evidence="2 3">
    <name type="scientific">Prolixibacter bellariivorans</name>
    <dbReference type="NCBI Taxonomy" id="314319"/>
    <lineage>
        <taxon>Bacteria</taxon>
        <taxon>Pseudomonadati</taxon>
        <taxon>Bacteroidota</taxon>
        <taxon>Bacteroidia</taxon>
        <taxon>Marinilabiliales</taxon>
        <taxon>Prolixibacteraceae</taxon>
        <taxon>Prolixibacter</taxon>
    </lineage>
</organism>
<dbReference type="EMBL" id="BLAX01000001">
    <property type="protein sequence ID" value="GET34173.1"/>
    <property type="molecule type" value="Genomic_DNA"/>
</dbReference>
<keyword evidence="1" id="KW-1133">Transmembrane helix</keyword>
<gene>
    <name evidence="2" type="ORF">PbJCM13498_30360</name>
</gene>
<keyword evidence="1" id="KW-0472">Membrane</keyword>
<proteinExistence type="predicted"/>
<protein>
    <submittedName>
        <fullName evidence="2">Uncharacterized protein</fullName>
    </submittedName>
</protein>
<keyword evidence="3" id="KW-1185">Reference proteome</keyword>
<name>A0A5M4B2Z0_9BACT</name>
<evidence type="ECO:0000313" key="3">
    <source>
        <dbReference type="Proteomes" id="UP000391834"/>
    </source>
</evidence>
<sequence length="67" mass="8015">MKNDQNKLRWQIVLIIVLALFAIWNLYTIFMKPNVLRHYGWLGISVAIIAATFVKRKEIKQRMNQKK</sequence>
<feature type="transmembrane region" description="Helical" evidence="1">
    <location>
        <begin position="36"/>
        <end position="54"/>
    </location>
</feature>
<keyword evidence="1" id="KW-0812">Transmembrane</keyword>
<accession>A0A5M4B2Z0</accession>
<reference evidence="2 3" key="1">
    <citation type="submission" date="2019-10" db="EMBL/GenBank/DDBJ databases">
        <title>Prolixibacter strains distinguished by the presence of nitrate reductase genes were adept at nitrate-dependent anaerobic corrosion of metallic iron and carbon steel.</title>
        <authorList>
            <person name="Iino T."/>
            <person name="Shono N."/>
            <person name="Ito K."/>
            <person name="Nakamura R."/>
            <person name="Sueoka K."/>
            <person name="Harayama S."/>
            <person name="Ohkuma M."/>
        </authorList>
    </citation>
    <scope>NUCLEOTIDE SEQUENCE [LARGE SCALE GENOMIC DNA]</scope>
    <source>
        <strain evidence="2 3">JCM 13498</strain>
    </source>
</reference>